<reference evidence="7" key="2">
    <citation type="submission" date="2015-01" db="EMBL/GenBank/DDBJ databases">
        <title>Evolutionary Origins and Diversification of the Mycorrhizal Mutualists.</title>
        <authorList>
            <consortium name="DOE Joint Genome Institute"/>
            <consortium name="Mycorrhizal Genomics Consortium"/>
            <person name="Kohler A."/>
            <person name="Kuo A."/>
            <person name="Nagy L.G."/>
            <person name="Floudas D."/>
            <person name="Copeland A."/>
            <person name="Barry K.W."/>
            <person name="Cichocki N."/>
            <person name="Veneault-Fourrey C."/>
            <person name="LaButti K."/>
            <person name="Lindquist E.A."/>
            <person name="Lipzen A."/>
            <person name="Lundell T."/>
            <person name="Morin E."/>
            <person name="Murat C."/>
            <person name="Riley R."/>
            <person name="Ohm R."/>
            <person name="Sun H."/>
            <person name="Tunlid A."/>
            <person name="Henrissat B."/>
            <person name="Grigoriev I.V."/>
            <person name="Hibbett D.S."/>
            <person name="Martin F."/>
        </authorList>
    </citation>
    <scope>NUCLEOTIDE SEQUENCE [LARGE SCALE GENOMIC DNA]</scope>
    <source>
        <strain evidence="7">441</strain>
    </source>
</reference>
<evidence type="ECO:0000256" key="2">
    <source>
        <dbReference type="ARBA" id="ARBA00022490"/>
    </source>
</evidence>
<dbReference type="HOGENOM" id="CLU_095800_0_0_1"/>
<dbReference type="InterPro" id="IPR036322">
    <property type="entry name" value="WD40_repeat_dom_sf"/>
</dbReference>
<sequence length="204" mass="22610">MLDFPDNETTTFWVGTKEGNVYQANRYDRAGAKAGLDQQDIYKGHAGRVMRLRFHPLAGPVDFSDLFLVASVDRMVKLWRAKSLAKPSTTAHTIPPVYSFDEVDDYVYDAKWHLAHPAVFGTADSSGKFDSWNSNNDTEVSAVTTNVGMGRTINKLEWDHKDGRHAALGCSDGKLYTYDIGDIVIPGESEWTGLQKTSCGDGQQ</sequence>
<evidence type="ECO:0000313" key="7">
    <source>
        <dbReference type="Proteomes" id="UP000054018"/>
    </source>
</evidence>
<reference evidence="6 7" key="1">
    <citation type="submission" date="2014-04" db="EMBL/GenBank/DDBJ databases">
        <authorList>
            <consortium name="DOE Joint Genome Institute"/>
            <person name="Kuo A."/>
            <person name="Kohler A."/>
            <person name="Costa M.D."/>
            <person name="Nagy L.G."/>
            <person name="Floudas D."/>
            <person name="Copeland A."/>
            <person name="Barry K.W."/>
            <person name="Cichocki N."/>
            <person name="Veneault-Fourrey C."/>
            <person name="LaButti K."/>
            <person name="Lindquist E.A."/>
            <person name="Lipzen A."/>
            <person name="Lundell T."/>
            <person name="Morin E."/>
            <person name="Murat C."/>
            <person name="Sun H."/>
            <person name="Tunlid A."/>
            <person name="Henrissat B."/>
            <person name="Grigoriev I.V."/>
            <person name="Hibbett D.S."/>
            <person name="Martin F."/>
            <person name="Nordberg H.P."/>
            <person name="Cantor M.N."/>
            <person name="Hua S.X."/>
        </authorList>
    </citation>
    <scope>NUCLEOTIDE SEQUENCE [LARGE SCALE GENOMIC DNA]</scope>
    <source>
        <strain evidence="6 7">441</strain>
    </source>
</reference>
<dbReference type="GO" id="GO:0010970">
    <property type="term" value="P:transport along microtubule"/>
    <property type="evidence" value="ECO:0007669"/>
    <property type="project" value="TreeGrafter"/>
</dbReference>
<dbReference type="GO" id="GO:0045503">
    <property type="term" value="F:dynein light chain binding"/>
    <property type="evidence" value="ECO:0007669"/>
    <property type="project" value="TreeGrafter"/>
</dbReference>
<feature type="repeat" description="WD" evidence="5">
    <location>
        <begin position="42"/>
        <end position="89"/>
    </location>
</feature>
<keyword evidence="7" id="KW-1185">Reference proteome</keyword>
<dbReference type="SMART" id="SM00320">
    <property type="entry name" value="WD40"/>
    <property type="match status" value="3"/>
</dbReference>
<evidence type="ECO:0000313" key="6">
    <source>
        <dbReference type="EMBL" id="KIK13399.1"/>
    </source>
</evidence>
<dbReference type="GO" id="GO:0005868">
    <property type="term" value="C:cytoplasmic dynein complex"/>
    <property type="evidence" value="ECO:0007669"/>
    <property type="project" value="TreeGrafter"/>
</dbReference>
<dbReference type="GO" id="GO:0045504">
    <property type="term" value="F:dynein heavy chain binding"/>
    <property type="evidence" value="ECO:0007669"/>
    <property type="project" value="TreeGrafter"/>
</dbReference>
<dbReference type="EMBL" id="KN833998">
    <property type="protein sequence ID" value="KIK13399.1"/>
    <property type="molecule type" value="Genomic_DNA"/>
</dbReference>
<dbReference type="InterPro" id="IPR015943">
    <property type="entry name" value="WD40/YVTN_repeat-like_dom_sf"/>
</dbReference>
<evidence type="ECO:0000256" key="5">
    <source>
        <dbReference type="PROSITE-ProRule" id="PRU00221"/>
    </source>
</evidence>
<organism evidence="6 7">
    <name type="scientific">Pisolithus microcarpus 441</name>
    <dbReference type="NCBI Taxonomy" id="765257"/>
    <lineage>
        <taxon>Eukaryota</taxon>
        <taxon>Fungi</taxon>
        <taxon>Dikarya</taxon>
        <taxon>Basidiomycota</taxon>
        <taxon>Agaricomycotina</taxon>
        <taxon>Agaricomycetes</taxon>
        <taxon>Agaricomycetidae</taxon>
        <taxon>Boletales</taxon>
        <taxon>Sclerodermatineae</taxon>
        <taxon>Pisolithaceae</taxon>
        <taxon>Pisolithus</taxon>
    </lineage>
</organism>
<comment type="subcellular location">
    <subcellularLocation>
        <location evidence="1">Cytoplasm</location>
    </subcellularLocation>
</comment>
<dbReference type="PANTHER" id="PTHR12442:SF22">
    <property type="entry name" value="CYTOPLASMIC DYNEIN 1 INTERMEDIATE CHAIN-RELATED"/>
    <property type="match status" value="1"/>
</dbReference>
<dbReference type="SUPFAM" id="SSF50978">
    <property type="entry name" value="WD40 repeat-like"/>
    <property type="match status" value="1"/>
</dbReference>
<dbReference type="PANTHER" id="PTHR12442">
    <property type="entry name" value="DYNEIN INTERMEDIATE CHAIN"/>
    <property type="match status" value="1"/>
</dbReference>
<dbReference type="STRING" id="765257.A0A0C9YHV6"/>
<evidence type="ECO:0000256" key="1">
    <source>
        <dbReference type="ARBA" id="ARBA00004496"/>
    </source>
</evidence>
<dbReference type="InterPro" id="IPR001680">
    <property type="entry name" value="WD40_rpt"/>
</dbReference>
<dbReference type="OrthoDB" id="3182772at2759"/>
<dbReference type="PROSITE" id="PS50082">
    <property type="entry name" value="WD_REPEATS_2"/>
    <property type="match status" value="1"/>
</dbReference>
<dbReference type="InterPro" id="IPR050687">
    <property type="entry name" value="Dynein_IC"/>
</dbReference>
<accession>A0A0C9YHV6</accession>
<keyword evidence="4" id="KW-0677">Repeat</keyword>
<evidence type="ECO:0000256" key="4">
    <source>
        <dbReference type="ARBA" id="ARBA00022737"/>
    </source>
</evidence>
<gene>
    <name evidence="6" type="ORF">PISMIDRAFT_18019</name>
</gene>
<evidence type="ECO:0000256" key="3">
    <source>
        <dbReference type="ARBA" id="ARBA00022574"/>
    </source>
</evidence>
<dbReference type="GO" id="GO:0005737">
    <property type="term" value="C:cytoplasm"/>
    <property type="evidence" value="ECO:0007669"/>
    <property type="project" value="UniProtKB-SubCell"/>
</dbReference>
<dbReference type="AlphaFoldDB" id="A0A0C9YHV6"/>
<name>A0A0C9YHV6_9AGAM</name>
<keyword evidence="3 5" id="KW-0853">WD repeat</keyword>
<dbReference type="Proteomes" id="UP000054018">
    <property type="component" value="Unassembled WGS sequence"/>
</dbReference>
<dbReference type="Gene3D" id="2.130.10.10">
    <property type="entry name" value="YVTN repeat-like/Quinoprotein amine dehydrogenase"/>
    <property type="match status" value="1"/>
</dbReference>
<proteinExistence type="predicted"/>
<protein>
    <submittedName>
        <fullName evidence="6">Uncharacterized protein</fullName>
    </submittedName>
</protein>
<keyword evidence="2" id="KW-0963">Cytoplasm</keyword>